<dbReference type="EMBL" id="CP146022">
    <property type="protein sequence ID" value="WWQ66555.1"/>
    <property type="molecule type" value="Genomic_DNA"/>
</dbReference>
<reference evidence="1" key="1">
    <citation type="journal article" date="2025" name="Int. J. Syst. Evol. Microbiol.">
        <title>Streptomyces citrinus sp. nov., with yellow diffusible pigment.</title>
        <authorList>
            <person name="He Y."/>
            <person name="Yang E."/>
            <person name="Xu J."/>
            <person name="Sun Y."/>
            <person name="Sun L."/>
        </authorList>
    </citation>
    <scope>NUCLEOTIDE SEQUENCE</scope>
    <source>
        <strain evidence="1">Q6</strain>
    </source>
</reference>
<keyword evidence="2" id="KW-1185">Reference proteome</keyword>
<sequence length="343" mass="36861">MTSGGHDAQWQALGLGEEELRVYEALLTPPAFTSRAGLARAVGLSVRRTGAVLGHLADRGFTVPQPRGGTVPVAVAPATALRNLLHHRQAELLHRSAELEELTGSVDRLAAQLLSATPADVRAMGIETVRGGRAISERIAAMLASATEEVALLDRPPYASSQPDGMPTPLDMASPVRRGARVRAVVDREGFTFPGRARGLNDLAAQGVQIRVGQDLPTKLFTVDRRVTLLPPTDAADPTASALVVNDSLLSHALVPLFEAVWERSMPIGSDSPDQVTDEDRELLTMLASGLKDEAIARRLDLHVHTVRRRITRLMTMLNAQTRFQAGVRATLRGWLDSSPSGT</sequence>
<dbReference type="Proteomes" id="UP001432251">
    <property type="component" value="Chromosome"/>
</dbReference>
<proteinExistence type="predicted"/>
<protein>
    <submittedName>
        <fullName evidence="1">LuxR C-terminal-related transcriptional regulator</fullName>
    </submittedName>
</protein>
<accession>A0ACD5AHP4</accession>
<evidence type="ECO:0000313" key="2">
    <source>
        <dbReference type="Proteomes" id="UP001432251"/>
    </source>
</evidence>
<name>A0ACD5AHP4_9ACTN</name>
<evidence type="ECO:0000313" key="1">
    <source>
        <dbReference type="EMBL" id="WWQ66555.1"/>
    </source>
</evidence>
<gene>
    <name evidence="1" type="ORF">V2W30_26645</name>
</gene>
<organism evidence="1 2">
    <name type="scientific">Streptomyces citrinus</name>
    <dbReference type="NCBI Taxonomy" id="3118173"/>
    <lineage>
        <taxon>Bacteria</taxon>
        <taxon>Bacillati</taxon>
        <taxon>Actinomycetota</taxon>
        <taxon>Actinomycetes</taxon>
        <taxon>Kitasatosporales</taxon>
        <taxon>Streptomycetaceae</taxon>
        <taxon>Streptomyces</taxon>
    </lineage>
</organism>